<protein>
    <submittedName>
        <fullName evidence="1">Uncharacterized protein</fullName>
    </submittedName>
</protein>
<comment type="caution">
    <text evidence="1">The sequence shown here is derived from an EMBL/GenBank/DDBJ whole genome shotgun (WGS) entry which is preliminary data.</text>
</comment>
<dbReference type="AlphaFoldDB" id="A0A4U0WS79"/>
<accession>A0A4U0WS79</accession>
<dbReference type="EMBL" id="NAJQ01000652">
    <property type="protein sequence ID" value="TKA66344.1"/>
    <property type="molecule type" value="Genomic_DNA"/>
</dbReference>
<evidence type="ECO:0000313" key="2">
    <source>
        <dbReference type="Proteomes" id="UP000309340"/>
    </source>
</evidence>
<evidence type="ECO:0000313" key="1">
    <source>
        <dbReference type="EMBL" id="TKA66344.1"/>
    </source>
</evidence>
<gene>
    <name evidence="1" type="ORF">B0A55_08243</name>
</gene>
<name>A0A4U0WS79_9PEZI</name>
<sequence length="107" mass="12100">MSDQWGGLHPIIDGRVEKQMIALEESLTGKAIQWKAAIVEEEKASLATFAMQVKGSQATLRLEVEDVQAAQQKYQTTTQLLLESRDELTNRYGRLEEIVAGMREQHK</sequence>
<reference evidence="1 2" key="1">
    <citation type="submission" date="2017-03" db="EMBL/GenBank/DDBJ databases">
        <title>Genomes of endolithic fungi from Antarctica.</title>
        <authorList>
            <person name="Coleine C."/>
            <person name="Masonjones S."/>
            <person name="Stajich J.E."/>
        </authorList>
    </citation>
    <scope>NUCLEOTIDE SEQUENCE [LARGE SCALE GENOMIC DNA]</scope>
    <source>
        <strain evidence="1 2">CCFEE 5184</strain>
    </source>
</reference>
<keyword evidence="2" id="KW-1185">Reference proteome</keyword>
<proteinExistence type="predicted"/>
<organism evidence="1 2">
    <name type="scientific">Friedmanniomyces simplex</name>
    <dbReference type="NCBI Taxonomy" id="329884"/>
    <lineage>
        <taxon>Eukaryota</taxon>
        <taxon>Fungi</taxon>
        <taxon>Dikarya</taxon>
        <taxon>Ascomycota</taxon>
        <taxon>Pezizomycotina</taxon>
        <taxon>Dothideomycetes</taxon>
        <taxon>Dothideomycetidae</taxon>
        <taxon>Mycosphaerellales</taxon>
        <taxon>Teratosphaeriaceae</taxon>
        <taxon>Friedmanniomyces</taxon>
    </lineage>
</organism>
<dbReference type="Proteomes" id="UP000309340">
    <property type="component" value="Unassembled WGS sequence"/>
</dbReference>